<dbReference type="GO" id="GO:0005829">
    <property type="term" value="C:cytosol"/>
    <property type="evidence" value="ECO:0007669"/>
    <property type="project" value="TreeGrafter"/>
</dbReference>
<dbReference type="Proteomes" id="UP000199657">
    <property type="component" value="Unassembled WGS sequence"/>
</dbReference>
<comment type="similarity">
    <text evidence="1 2">Belongs to the UPF0301 (AlgH) family.</text>
</comment>
<dbReference type="RefSeq" id="WP_091643901.1">
    <property type="nucleotide sequence ID" value="NZ_FOEG01000004.1"/>
</dbReference>
<dbReference type="OrthoDB" id="9807486at2"/>
<dbReference type="STRING" id="406100.SAMN04488052_104371"/>
<dbReference type="EMBL" id="FOEG01000004">
    <property type="protein sequence ID" value="SEO92925.1"/>
    <property type="molecule type" value="Genomic_DNA"/>
</dbReference>
<dbReference type="InterPro" id="IPR003774">
    <property type="entry name" value="AlgH-like"/>
</dbReference>
<reference evidence="3 4" key="1">
    <citation type="submission" date="2016-10" db="EMBL/GenBank/DDBJ databases">
        <authorList>
            <person name="de Groot N.N."/>
        </authorList>
    </citation>
    <scope>NUCLEOTIDE SEQUENCE [LARGE SCALE GENOMIC DNA]</scope>
    <source>
        <strain evidence="3 4">CGMCC 1.6291</strain>
    </source>
</reference>
<dbReference type="Gene3D" id="3.40.1740.10">
    <property type="entry name" value="VC0467-like"/>
    <property type="match status" value="1"/>
</dbReference>
<dbReference type="NCBIfam" id="NF001266">
    <property type="entry name" value="PRK00228.1-1"/>
    <property type="match status" value="1"/>
</dbReference>
<keyword evidence="4" id="KW-1185">Reference proteome</keyword>
<dbReference type="SUPFAM" id="SSF143456">
    <property type="entry name" value="VC0467-like"/>
    <property type="match status" value="1"/>
</dbReference>
<dbReference type="PANTHER" id="PTHR30327">
    <property type="entry name" value="UNCHARACTERIZED PROTEIN YQGE"/>
    <property type="match status" value="1"/>
</dbReference>
<dbReference type="HAMAP" id="MF_00758">
    <property type="entry name" value="UPF0301"/>
    <property type="match status" value="1"/>
</dbReference>
<name>A0A1H8TPZ2_9GAMM</name>
<sequence length="187" mass="20170">MDEHASLTNHFLIAMPTLEDPNFHQTVAYMCEHNTEGGLGIIINRPTDVTLGELLEHLDITPATAEIAGKTVYMGGPVQRERGFVLHSPDQQWDSSLQVSEQVSVTTSRDVLAAIAEGKGPERYLVALGYAGWEPGQLEEELAQNAWLNGPADPEIIFARGAGERWQAAAALLGVDLTLLSSDAGHA</sequence>
<evidence type="ECO:0000313" key="4">
    <source>
        <dbReference type="Proteomes" id="UP000199657"/>
    </source>
</evidence>
<protein>
    <recommendedName>
        <fullName evidence="2">UPF0301 protein SAMN04488052_104371</fullName>
    </recommendedName>
</protein>
<dbReference type="PANTHER" id="PTHR30327:SF1">
    <property type="entry name" value="UPF0301 PROTEIN YQGE"/>
    <property type="match status" value="1"/>
</dbReference>
<evidence type="ECO:0000256" key="2">
    <source>
        <dbReference type="HAMAP-Rule" id="MF_00758"/>
    </source>
</evidence>
<proteinExistence type="inferred from homology"/>
<gene>
    <name evidence="3" type="ORF">SAMN04488052_104371</name>
</gene>
<evidence type="ECO:0000313" key="3">
    <source>
        <dbReference type="EMBL" id="SEO92925.1"/>
    </source>
</evidence>
<accession>A0A1H8TPZ2</accession>
<evidence type="ECO:0000256" key="1">
    <source>
        <dbReference type="ARBA" id="ARBA00009600"/>
    </source>
</evidence>
<organism evidence="3 4">
    <name type="scientific">Aquisalimonas asiatica</name>
    <dbReference type="NCBI Taxonomy" id="406100"/>
    <lineage>
        <taxon>Bacteria</taxon>
        <taxon>Pseudomonadati</taxon>
        <taxon>Pseudomonadota</taxon>
        <taxon>Gammaproteobacteria</taxon>
        <taxon>Chromatiales</taxon>
        <taxon>Ectothiorhodospiraceae</taxon>
        <taxon>Aquisalimonas</taxon>
    </lineage>
</organism>
<dbReference type="AlphaFoldDB" id="A0A1H8TPZ2"/>
<dbReference type="Pfam" id="PF02622">
    <property type="entry name" value="DUF179"/>
    <property type="match status" value="1"/>
</dbReference>